<sequence>MIFNSTKMLFFAFLFFSTIISLSSNNWFGGWMGLEINLMSFIPLMYSSVNYYSSESSMSYFIIQSSSSTILLLGIILTSMSIEFSTSVIIMFGLMISLGIAPFHMWVPGVMEGLSWFNCLILSSWQKVASLMLLSYSFSSYFMVIPILLSLAFGAIGGINQSSIKKLMAYSSINNVGWIVAGMMISMSVWLSYFIIYFLMISLLMILFNKENVNYVNQLFMTTFSSSIKLLFSIMMMSLGGLPPLLGFLPKWVIIQYMIVSEWYFLILFMVLFSLITLFYYIRMCATMMLVNFDKFKLNKVLSKFNSSYVMVITNIFGFVFIMFLKFII</sequence>
<keyword evidence="13 18" id="KW-0520">NAD</keyword>
<evidence type="ECO:0000256" key="3">
    <source>
        <dbReference type="ARBA" id="ARBA00007012"/>
    </source>
</evidence>
<evidence type="ECO:0000259" key="19">
    <source>
        <dbReference type="Pfam" id="PF00361"/>
    </source>
</evidence>
<dbReference type="GO" id="GO:0006120">
    <property type="term" value="P:mitochondrial electron transport, NADH to ubiquinone"/>
    <property type="evidence" value="ECO:0007669"/>
    <property type="project" value="InterPro"/>
</dbReference>
<feature type="transmembrane region" description="Helical" evidence="18">
    <location>
        <begin position="61"/>
        <end position="82"/>
    </location>
</feature>
<dbReference type="AlphaFoldDB" id="M9MTG6"/>
<dbReference type="PANTHER" id="PTHR46552:SF1">
    <property type="entry name" value="NADH-UBIQUINONE OXIDOREDUCTASE CHAIN 2"/>
    <property type="match status" value="1"/>
</dbReference>
<dbReference type="Pfam" id="PF00361">
    <property type="entry name" value="Proton_antipo_M"/>
    <property type="match status" value="1"/>
</dbReference>
<feature type="transmembrane region" description="Helical" evidence="18">
    <location>
        <begin position="261"/>
        <end position="282"/>
    </location>
</feature>
<protein>
    <recommendedName>
        <fullName evidence="5 18">NADH-ubiquinone oxidoreductase chain 2</fullName>
        <ecNumber evidence="4 18">7.1.1.2</ecNumber>
    </recommendedName>
</protein>
<evidence type="ECO:0000256" key="18">
    <source>
        <dbReference type="RuleBase" id="RU003403"/>
    </source>
</evidence>
<keyword evidence="9 18" id="KW-0999">Mitochondrion inner membrane</keyword>
<evidence type="ECO:0000256" key="13">
    <source>
        <dbReference type="ARBA" id="ARBA00023027"/>
    </source>
</evidence>
<evidence type="ECO:0000256" key="7">
    <source>
        <dbReference type="ARBA" id="ARBA00022660"/>
    </source>
</evidence>
<comment type="function">
    <text evidence="1">Core subunit of the mitochondrial membrane respiratory chain NADH dehydrogenase (Complex I) that is believed to belong to the minimal assembly required for catalysis. Complex I functions in the transfer of electrons from NADH to the respiratory chain. The immediate electron acceptor for the enzyme is believed to be ubiquinone.</text>
</comment>
<feature type="domain" description="NADH:quinone oxidoreductase/Mrp antiporter transmembrane" evidence="19">
    <location>
        <begin position="24"/>
        <end position="277"/>
    </location>
</feature>
<comment type="subcellular location">
    <subcellularLocation>
        <location evidence="2 18">Mitochondrion inner membrane</location>
        <topology evidence="2 18">Multi-pass membrane protein</topology>
    </subcellularLocation>
</comment>
<evidence type="ECO:0000256" key="4">
    <source>
        <dbReference type="ARBA" id="ARBA00012944"/>
    </source>
</evidence>
<accession>M9MTG6</accession>
<evidence type="ECO:0000256" key="17">
    <source>
        <dbReference type="ARBA" id="ARBA00049551"/>
    </source>
</evidence>
<keyword evidence="10 18" id="KW-1278">Translocase</keyword>
<dbReference type="InterPro" id="IPR003917">
    <property type="entry name" value="NADH_UbQ_OxRdtase_chain2"/>
</dbReference>
<evidence type="ECO:0000256" key="14">
    <source>
        <dbReference type="ARBA" id="ARBA00023075"/>
    </source>
</evidence>
<dbReference type="GO" id="GO:0005743">
    <property type="term" value="C:mitochondrial inner membrane"/>
    <property type="evidence" value="ECO:0007669"/>
    <property type="project" value="UniProtKB-SubCell"/>
</dbReference>
<evidence type="ECO:0000256" key="12">
    <source>
        <dbReference type="ARBA" id="ARBA00022989"/>
    </source>
</evidence>
<evidence type="ECO:0000256" key="5">
    <source>
        <dbReference type="ARBA" id="ARBA00021008"/>
    </source>
</evidence>
<feature type="transmembrane region" description="Helical" evidence="18">
    <location>
        <begin position="180"/>
        <end position="208"/>
    </location>
</feature>
<keyword evidence="11 18" id="KW-0249">Electron transport</keyword>
<dbReference type="InterPro" id="IPR050175">
    <property type="entry name" value="Complex_I_Subunit_2"/>
</dbReference>
<evidence type="ECO:0000256" key="2">
    <source>
        <dbReference type="ARBA" id="ARBA00004448"/>
    </source>
</evidence>
<reference evidence="20" key="1">
    <citation type="journal article" date="2013" name="Acta Biochim. Biophys. Sin.">
        <title>The complete mitochondrial genome of spittlebug Paphnutius ruficeps (Insecta: Hemiptera: Cercopidae) with a fairly short putative control region.</title>
        <authorList>
            <person name="Liu J."/>
            <person name="Liang A."/>
        </authorList>
    </citation>
    <scope>NUCLEOTIDE SEQUENCE</scope>
</reference>
<dbReference type="InterPro" id="IPR001750">
    <property type="entry name" value="ND/Mrp_TM"/>
</dbReference>
<evidence type="ECO:0000256" key="6">
    <source>
        <dbReference type="ARBA" id="ARBA00022448"/>
    </source>
</evidence>
<keyword evidence="8 18" id="KW-0812">Transmembrane</keyword>
<evidence type="ECO:0000256" key="8">
    <source>
        <dbReference type="ARBA" id="ARBA00022692"/>
    </source>
</evidence>
<keyword evidence="7 18" id="KW-0679">Respiratory chain</keyword>
<feature type="transmembrane region" description="Helical" evidence="18">
    <location>
        <begin position="88"/>
        <end position="107"/>
    </location>
</feature>
<comment type="catalytic activity">
    <reaction evidence="17 18">
        <text>a ubiquinone + NADH + 5 H(+)(in) = a ubiquinol + NAD(+) + 4 H(+)(out)</text>
        <dbReference type="Rhea" id="RHEA:29091"/>
        <dbReference type="Rhea" id="RHEA-COMP:9565"/>
        <dbReference type="Rhea" id="RHEA-COMP:9566"/>
        <dbReference type="ChEBI" id="CHEBI:15378"/>
        <dbReference type="ChEBI" id="CHEBI:16389"/>
        <dbReference type="ChEBI" id="CHEBI:17976"/>
        <dbReference type="ChEBI" id="CHEBI:57540"/>
        <dbReference type="ChEBI" id="CHEBI:57945"/>
        <dbReference type="EC" id="7.1.1.2"/>
    </reaction>
</comment>
<keyword evidence="15 18" id="KW-0496">Mitochondrion</keyword>
<keyword evidence="16 18" id="KW-0472">Membrane</keyword>
<gene>
    <name evidence="20" type="primary">nad2</name>
</gene>
<evidence type="ECO:0000256" key="16">
    <source>
        <dbReference type="ARBA" id="ARBA00023136"/>
    </source>
</evidence>
<dbReference type="GO" id="GO:0008137">
    <property type="term" value="F:NADH dehydrogenase (ubiquinone) activity"/>
    <property type="evidence" value="ECO:0007669"/>
    <property type="project" value="UniProtKB-EC"/>
</dbReference>
<feature type="transmembrane region" description="Helical" evidence="18">
    <location>
        <begin position="308"/>
        <end position="328"/>
    </location>
</feature>
<proteinExistence type="inferred from homology"/>
<dbReference type="EMBL" id="JF821187">
    <property type="protein sequence ID" value="AEG64522.1"/>
    <property type="molecule type" value="Genomic_DNA"/>
</dbReference>
<feature type="transmembrane region" description="Helical" evidence="18">
    <location>
        <begin position="140"/>
        <end position="159"/>
    </location>
</feature>
<evidence type="ECO:0000313" key="20">
    <source>
        <dbReference type="EMBL" id="AEG64522.1"/>
    </source>
</evidence>
<evidence type="ECO:0000256" key="1">
    <source>
        <dbReference type="ARBA" id="ARBA00003257"/>
    </source>
</evidence>
<organism evidence="20">
    <name type="scientific">Paphnutius ruficeps</name>
    <dbReference type="NCBI Taxonomy" id="1035836"/>
    <lineage>
        <taxon>Eukaryota</taxon>
        <taxon>Metazoa</taxon>
        <taxon>Ecdysozoa</taxon>
        <taxon>Arthropoda</taxon>
        <taxon>Hexapoda</taxon>
        <taxon>Insecta</taxon>
        <taxon>Pterygota</taxon>
        <taxon>Neoptera</taxon>
        <taxon>Paraneoptera</taxon>
        <taxon>Hemiptera</taxon>
        <taxon>Auchenorrhyncha</taxon>
        <taxon>Cercopoidea</taxon>
        <taxon>Cercopidae</taxon>
        <taxon>Cercopidae incertae sedis</taxon>
        <taxon>Paphnutius</taxon>
    </lineage>
</organism>
<keyword evidence="6" id="KW-0813">Transport</keyword>
<dbReference type="PANTHER" id="PTHR46552">
    <property type="entry name" value="NADH-UBIQUINONE OXIDOREDUCTASE CHAIN 2"/>
    <property type="match status" value="1"/>
</dbReference>
<dbReference type="EC" id="7.1.1.2" evidence="4 18"/>
<comment type="function">
    <text evidence="18">Core subunit of the mitochondrial membrane respiratory chain NADH dehydrogenase (Complex I) which catalyzes electron transfer from NADH through the respiratory chain, using ubiquinone as an electron acceptor. Essential for the catalytic activity and assembly of complex I.</text>
</comment>
<name>M9MTG6_9HEMI</name>
<evidence type="ECO:0000256" key="11">
    <source>
        <dbReference type="ARBA" id="ARBA00022982"/>
    </source>
</evidence>
<geneLocation type="mitochondrion" evidence="20"/>
<keyword evidence="14 18" id="KW-0830">Ubiquinone</keyword>
<evidence type="ECO:0000256" key="15">
    <source>
        <dbReference type="ARBA" id="ARBA00023128"/>
    </source>
</evidence>
<feature type="transmembrane region" description="Helical" evidence="18">
    <location>
        <begin position="228"/>
        <end position="249"/>
    </location>
</feature>
<evidence type="ECO:0000256" key="10">
    <source>
        <dbReference type="ARBA" id="ARBA00022967"/>
    </source>
</evidence>
<keyword evidence="12 18" id="KW-1133">Transmembrane helix</keyword>
<dbReference type="PRINTS" id="PR01436">
    <property type="entry name" value="NADHDHGNASE2"/>
</dbReference>
<evidence type="ECO:0000256" key="9">
    <source>
        <dbReference type="ARBA" id="ARBA00022792"/>
    </source>
</evidence>
<comment type="similarity">
    <text evidence="3 18">Belongs to the complex I subunit 2 family.</text>
</comment>